<keyword evidence="1" id="KW-1133">Transmembrane helix</keyword>
<name>A0ABR8D3L2_9NOST</name>
<evidence type="ECO:0000256" key="1">
    <source>
        <dbReference type="SAM" id="Phobius"/>
    </source>
</evidence>
<organism evidence="3 4">
    <name type="scientific">Anabaena azotica FACHB-119</name>
    <dbReference type="NCBI Taxonomy" id="947527"/>
    <lineage>
        <taxon>Bacteria</taxon>
        <taxon>Bacillati</taxon>
        <taxon>Cyanobacteriota</taxon>
        <taxon>Cyanophyceae</taxon>
        <taxon>Nostocales</taxon>
        <taxon>Nostocaceae</taxon>
        <taxon>Anabaena</taxon>
        <taxon>Anabaena azotica</taxon>
    </lineage>
</organism>
<keyword evidence="1" id="KW-0472">Membrane</keyword>
<sequence length="340" mass="39499">MVNLSVSQEIKDIGETIDFTVAIPTYNGAERIPQVLDRLLAQTGIEHLRWEVIVIDNNSSDRTPEVVKDYQTKFTQCELKYCLEKQQGLTFARIRAINEAKGKFIAFLDDDNLAETDWILQSYNFGEKYPLAGAWSGQIHGDFEVKPPDNFSQIQPFLAIREHGQKAYIFDADNLKLPPGAGLVIRKQAWLESVPQQLVFKGRIGNLMVAGEDTEVLLHIYKSGWEIWYNPKMEIYHKIPHWRLERNYLLKIARGCGLCIFQLRLINAKRWQLPIILLKTVLGNMRRIFHHIIKYRNSLNNDIIALVEVNFYLGSLMSPFYSLLFYFHNLTNKDMKINHE</sequence>
<proteinExistence type="predicted"/>
<dbReference type="EMBL" id="JACJSG010000010">
    <property type="protein sequence ID" value="MBD2500870.1"/>
    <property type="molecule type" value="Genomic_DNA"/>
</dbReference>
<keyword evidence="1" id="KW-0812">Transmembrane</keyword>
<dbReference type="PANTHER" id="PTHR43685">
    <property type="entry name" value="GLYCOSYLTRANSFERASE"/>
    <property type="match status" value="1"/>
</dbReference>
<gene>
    <name evidence="3" type="ORF">H6G83_09635</name>
</gene>
<accession>A0ABR8D3L2</accession>
<dbReference type="NCBIfam" id="NF038302">
    <property type="entry name" value="EPS_HpsE"/>
    <property type="match status" value="1"/>
</dbReference>
<evidence type="ECO:0000313" key="3">
    <source>
        <dbReference type="EMBL" id="MBD2500870.1"/>
    </source>
</evidence>
<reference evidence="3 4" key="1">
    <citation type="journal article" date="2020" name="ISME J.">
        <title>Comparative genomics reveals insights into cyanobacterial evolution and habitat adaptation.</title>
        <authorList>
            <person name="Chen M.Y."/>
            <person name="Teng W.K."/>
            <person name="Zhao L."/>
            <person name="Hu C.X."/>
            <person name="Zhou Y.K."/>
            <person name="Han B.P."/>
            <person name="Song L.R."/>
            <person name="Shu W.S."/>
        </authorList>
    </citation>
    <scope>NUCLEOTIDE SEQUENCE [LARGE SCALE GENOMIC DNA]</scope>
    <source>
        <strain evidence="3 4">FACHB-119</strain>
    </source>
</reference>
<dbReference type="CDD" id="cd00761">
    <property type="entry name" value="Glyco_tranf_GTA_type"/>
    <property type="match status" value="1"/>
</dbReference>
<dbReference type="InterPro" id="IPR029044">
    <property type="entry name" value="Nucleotide-diphossugar_trans"/>
</dbReference>
<evidence type="ECO:0000259" key="2">
    <source>
        <dbReference type="Pfam" id="PF00535"/>
    </source>
</evidence>
<dbReference type="Gene3D" id="3.90.550.10">
    <property type="entry name" value="Spore Coat Polysaccharide Biosynthesis Protein SpsA, Chain A"/>
    <property type="match status" value="1"/>
</dbReference>
<dbReference type="Pfam" id="PF00535">
    <property type="entry name" value="Glycos_transf_2"/>
    <property type="match status" value="1"/>
</dbReference>
<dbReference type="PANTHER" id="PTHR43685:SF3">
    <property type="entry name" value="SLR2126 PROTEIN"/>
    <property type="match status" value="1"/>
</dbReference>
<protein>
    <submittedName>
        <fullName evidence="3">Glycosyltransferase family 2 protein</fullName>
    </submittedName>
</protein>
<dbReference type="RefSeq" id="WP_190470528.1">
    <property type="nucleotide sequence ID" value="NZ_JACJSG010000010.1"/>
</dbReference>
<dbReference type="Proteomes" id="UP000661112">
    <property type="component" value="Unassembled WGS sequence"/>
</dbReference>
<dbReference type="InterPro" id="IPR050834">
    <property type="entry name" value="Glycosyltransf_2"/>
</dbReference>
<evidence type="ECO:0000313" key="4">
    <source>
        <dbReference type="Proteomes" id="UP000661112"/>
    </source>
</evidence>
<dbReference type="SUPFAM" id="SSF53448">
    <property type="entry name" value="Nucleotide-diphospho-sugar transferases"/>
    <property type="match status" value="1"/>
</dbReference>
<feature type="domain" description="Glycosyltransferase 2-like" evidence="2">
    <location>
        <begin position="20"/>
        <end position="142"/>
    </location>
</feature>
<keyword evidence="4" id="KW-1185">Reference proteome</keyword>
<feature type="transmembrane region" description="Helical" evidence="1">
    <location>
        <begin position="303"/>
        <end position="327"/>
    </location>
</feature>
<dbReference type="InterPro" id="IPR001173">
    <property type="entry name" value="Glyco_trans_2-like"/>
</dbReference>
<comment type="caution">
    <text evidence="3">The sequence shown here is derived from an EMBL/GenBank/DDBJ whole genome shotgun (WGS) entry which is preliminary data.</text>
</comment>